<evidence type="ECO:0000256" key="7">
    <source>
        <dbReference type="ARBA" id="ARBA00038873"/>
    </source>
</evidence>
<dbReference type="PANTHER" id="PTHR21064:SF1">
    <property type="entry name" value="HYDROXYLYSINE KINASE"/>
    <property type="match status" value="1"/>
</dbReference>
<dbReference type="GO" id="GO:0047992">
    <property type="term" value="F:hydroxylysine kinase activity"/>
    <property type="evidence" value="ECO:0007669"/>
    <property type="project" value="UniProtKB-EC"/>
</dbReference>
<dbReference type="GO" id="GO:0005737">
    <property type="term" value="C:cytoplasm"/>
    <property type="evidence" value="ECO:0007669"/>
    <property type="project" value="UniProtKB-SubCell"/>
</dbReference>
<name>A0A4R5Y363_9MICC</name>
<dbReference type="RefSeq" id="WP_133347933.1">
    <property type="nucleotide sequence ID" value="NZ_SMZQ01000003.1"/>
</dbReference>
<evidence type="ECO:0000256" key="1">
    <source>
        <dbReference type="ARBA" id="ARBA00004496"/>
    </source>
</evidence>
<comment type="catalytic activity">
    <reaction evidence="5">
        <text>(5R)-5-hydroxy-L-lysine + GTP = (5R)-5-phosphooxy-L-lysine + GDP + H(+)</text>
        <dbReference type="Rhea" id="RHEA:19049"/>
        <dbReference type="ChEBI" id="CHEBI:15378"/>
        <dbReference type="ChEBI" id="CHEBI:37565"/>
        <dbReference type="ChEBI" id="CHEBI:57882"/>
        <dbReference type="ChEBI" id="CHEBI:58189"/>
        <dbReference type="ChEBI" id="CHEBI:58357"/>
        <dbReference type="EC" id="2.7.1.81"/>
    </reaction>
</comment>
<keyword evidence="2" id="KW-0963">Cytoplasm</keyword>
<evidence type="ECO:0000256" key="6">
    <source>
        <dbReference type="ARBA" id="ARBA00037368"/>
    </source>
</evidence>
<reference evidence="10 11" key="1">
    <citation type="submission" date="2019-03" db="EMBL/GenBank/DDBJ databases">
        <title>Genome Sequencing and Assembly of Various Microbes Isolated from Partially Reclaimed Soil and Acid Mine Drainage (AMD) Site.</title>
        <authorList>
            <person name="Steinbock B."/>
            <person name="Bechtold R."/>
            <person name="Sevigny J.L."/>
            <person name="Thomas D."/>
            <person name="Cuthill L.R."/>
            <person name="Aveiro Johannsen E.J."/>
            <person name="Thomas K."/>
            <person name="Ghosh A."/>
        </authorList>
    </citation>
    <scope>NUCLEOTIDE SEQUENCE [LARGE SCALE GENOMIC DNA]</scope>
    <source>
        <strain evidence="10 11">S-A1</strain>
    </source>
</reference>
<keyword evidence="4" id="KW-0418">Kinase</keyword>
<dbReference type="InterPro" id="IPR011009">
    <property type="entry name" value="Kinase-like_dom_sf"/>
</dbReference>
<accession>A0A4R5Y363</accession>
<evidence type="ECO:0000259" key="9">
    <source>
        <dbReference type="Pfam" id="PF01636"/>
    </source>
</evidence>
<evidence type="ECO:0000256" key="2">
    <source>
        <dbReference type="ARBA" id="ARBA00022490"/>
    </source>
</evidence>
<organism evidence="10 11">
    <name type="scientific">Arthrobacter nitrophenolicus</name>
    <dbReference type="NCBI Taxonomy" id="683150"/>
    <lineage>
        <taxon>Bacteria</taxon>
        <taxon>Bacillati</taxon>
        <taxon>Actinomycetota</taxon>
        <taxon>Actinomycetes</taxon>
        <taxon>Micrococcales</taxon>
        <taxon>Micrococcaceae</taxon>
        <taxon>Arthrobacter</taxon>
    </lineage>
</organism>
<evidence type="ECO:0000256" key="3">
    <source>
        <dbReference type="ARBA" id="ARBA00022679"/>
    </source>
</evidence>
<dbReference type="EC" id="2.7.1.81" evidence="7"/>
<gene>
    <name evidence="10" type="ORF">E2R57_07875</name>
</gene>
<dbReference type="Pfam" id="PF01636">
    <property type="entry name" value="APH"/>
    <property type="match status" value="1"/>
</dbReference>
<dbReference type="SUPFAM" id="SSF56112">
    <property type="entry name" value="Protein kinase-like (PK-like)"/>
    <property type="match status" value="1"/>
</dbReference>
<evidence type="ECO:0000256" key="4">
    <source>
        <dbReference type="ARBA" id="ARBA00022777"/>
    </source>
</evidence>
<comment type="caution">
    <text evidence="10">The sequence shown here is derived from an EMBL/GenBank/DDBJ whole genome shotgun (WGS) entry which is preliminary data.</text>
</comment>
<dbReference type="InterPro" id="IPR050249">
    <property type="entry name" value="Pseudomonas-type_ThrB"/>
</dbReference>
<evidence type="ECO:0000313" key="10">
    <source>
        <dbReference type="EMBL" id="TDL38844.1"/>
    </source>
</evidence>
<feature type="domain" description="Aminoglycoside phosphotransferase" evidence="9">
    <location>
        <begin position="54"/>
        <end position="277"/>
    </location>
</feature>
<dbReference type="OrthoDB" id="241498at2"/>
<dbReference type="Gene3D" id="3.90.1200.10">
    <property type="match status" value="1"/>
</dbReference>
<comment type="subcellular location">
    <subcellularLocation>
        <location evidence="1">Cytoplasm</location>
    </subcellularLocation>
</comment>
<proteinExistence type="predicted"/>
<dbReference type="PANTHER" id="PTHR21064">
    <property type="entry name" value="AMINOGLYCOSIDE PHOSPHOTRANSFERASE DOMAIN-CONTAINING PROTEIN-RELATED"/>
    <property type="match status" value="1"/>
</dbReference>
<evidence type="ECO:0000256" key="8">
    <source>
        <dbReference type="ARBA" id="ARBA00040505"/>
    </source>
</evidence>
<dbReference type="AlphaFoldDB" id="A0A4R5Y363"/>
<dbReference type="EMBL" id="SMZQ01000003">
    <property type="protein sequence ID" value="TDL38844.1"/>
    <property type="molecule type" value="Genomic_DNA"/>
</dbReference>
<dbReference type="STRING" id="683150.G205_04026"/>
<keyword evidence="3" id="KW-0808">Transferase</keyword>
<evidence type="ECO:0000313" key="11">
    <source>
        <dbReference type="Proteomes" id="UP000294621"/>
    </source>
</evidence>
<dbReference type="Proteomes" id="UP000294621">
    <property type="component" value="Unassembled WGS sequence"/>
</dbReference>
<evidence type="ECO:0000256" key="5">
    <source>
        <dbReference type="ARBA" id="ARBA00036820"/>
    </source>
</evidence>
<comment type="function">
    <text evidence="6">Catalyzes the GTP-dependent phosphorylation of 5-hydroxy-L-lysine.</text>
</comment>
<dbReference type="InterPro" id="IPR002575">
    <property type="entry name" value="Aminoglycoside_PTrfase"/>
</dbReference>
<sequence>MDVRTDSEFFNAVVAESGLLAEQSQLTDSTVRRLLEHFYGLQGKLVRIPTEKDETFRLQGRDESFLAKVSSPEEDPGIVQLQTACMVHLERTAPDLPVQRLVRSLGGAAEVLIPAPTGPFDRVLRVMRFMPGELLAKHDASAGQFQLVGSSLARVGLALQDFDHPRADRLLLWDLKHFHRMRPLLGYLDDREKRSLAEDVFDQFDATVVPHLDTLPSQVVHGDFSPFNVLVNPNSPAYVTGIIDFGDVVRTPVIFDISVTMANLLGADPPNPWERALSVLDGYQSVSPLPGQEFEALVVSAQARLLLRALITQWRASHLPQRRDYLLSHSKPDWDRLASTSAAPAPNCPFTP</sequence>
<protein>
    <recommendedName>
        <fullName evidence="8">Hydroxylysine kinase</fullName>
        <ecNumber evidence="7">2.7.1.81</ecNumber>
    </recommendedName>
</protein>